<feature type="transmembrane region" description="Helical" evidence="8">
    <location>
        <begin position="43"/>
        <end position="62"/>
    </location>
</feature>
<dbReference type="SUPFAM" id="SSF81345">
    <property type="entry name" value="ABC transporter involved in vitamin B12 uptake, BtuC"/>
    <property type="match status" value="1"/>
</dbReference>
<dbReference type="Gene3D" id="1.10.3470.10">
    <property type="entry name" value="ABC transporter involved in vitamin B12 uptake, BtuC"/>
    <property type="match status" value="1"/>
</dbReference>
<feature type="transmembrane region" description="Helical" evidence="8">
    <location>
        <begin position="342"/>
        <end position="359"/>
    </location>
</feature>
<dbReference type="PANTHER" id="PTHR30472:SF1">
    <property type="entry name" value="FE(3+) DICITRATE TRANSPORT SYSTEM PERMEASE PROTEIN FECC-RELATED"/>
    <property type="match status" value="1"/>
</dbReference>
<evidence type="ECO:0000256" key="1">
    <source>
        <dbReference type="ARBA" id="ARBA00004651"/>
    </source>
</evidence>
<organism evidence="9 10">
    <name type="scientific">Rhizobium meliloti</name>
    <name type="common">Ensifer meliloti</name>
    <name type="synonym">Sinorhizobium meliloti</name>
    <dbReference type="NCBI Taxonomy" id="382"/>
    <lineage>
        <taxon>Bacteria</taxon>
        <taxon>Pseudomonadati</taxon>
        <taxon>Pseudomonadota</taxon>
        <taxon>Alphaproteobacteria</taxon>
        <taxon>Hyphomicrobiales</taxon>
        <taxon>Rhizobiaceae</taxon>
        <taxon>Sinorhizobium/Ensifer group</taxon>
        <taxon>Sinorhizobium</taxon>
    </lineage>
</organism>
<evidence type="ECO:0000256" key="7">
    <source>
        <dbReference type="ARBA" id="ARBA00023136"/>
    </source>
</evidence>
<comment type="caution">
    <text evidence="9">The sequence shown here is derived from an EMBL/GenBank/DDBJ whole genome shotgun (WGS) entry which is preliminary data.</text>
</comment>
<feature type="transmembrane region" description="Helical" evidence="8">
    <location>
        <begin position="182"/>
        <end position="202"/>
    </location>
</feature>
<dbReference type="InterPro" id="IPR037294">
    <property type="entry name" value="ABC_BtuC-like"/>
</dbReference>
<comment type="subcellular location">
    <subcellularLocation>
        <location evidence="1">Cell membrane</location>
        <topology evidence="1">Multi-pass membrane protein</topology>
    </subcellularLocation>
</comment>
<feature type="transmembrane region" description="Helical" evidence="8">
    <location>
        <begin position="311"/>
        <end position="330"/>
    </location>
</feature>
<keyword evidence="5 8" id="KW-0812">Transmembrane</keyword>
<comment type="similarity">
    <text evidence="2">Belongs to the binding-protein-dependent transport system permease family. FecCD subfamily.</text>
</comment>
<proteinExistence type="inferred from homology"/>
<feature type="transmembrane region" description="Helical" evidence="8">
    <location>
        <begin position="124"/>
        <end position="144"/>
    </location>
</feature>
<evidence type="ECO:0000313" key="10">
    <source>
        <dbReference type="Proteomes" id="UP000231987"/>
    </source>
</evidence>
<dbReference type="PANTHER" id="PTHR30472">
    <property type="entry name" value="FERRIC ENTEROBACTIN TRANSPORT SYSTEM PERMEASE PROTEIN"/>
    <property type="match status" value="1"/>
</dbReference>
<feature type="transmembrane region" description="Helical" evidence="8">
    <location>
        <begin position="95"/>
        <end position="112"/>
    </location>
</feature>
<dbReference type="AlphaFoldDB" id="A0A2J0YXY4"/>
<evidence type="ECO:0000256" key="3">
    <source>
        <dbReference type="ARBA" id="ARBA00022448"/>
    </source>
</evidence>
<evidence type="ECO:0000256" key="4">
    <source>
        <dbReference type="ARBA" id="ARBA00022475"/>
    </source>
</evidence>
<feature type="transmembrane region" description="Helical" evidence="8">
    <location>
        <begin position="227"/>
        <end position="245"/>
    </location>
</feature>
<feature type="transmembrane region" description="Helical" evidence="8">
    <location>
        <begin position="266"/>
        <end position="291"/>
    </location>
</feature>
<dbReference type="GO" id="GO:0022857">
    <property type="term" value="F:transmembrane transporter activity"/>
    <property type="evidence" value="ECO:0007669"/>
    <property type="project" value="InterPro"/>
</dbReference>
<evidence type="ECO:0000256" key="2">
    <source>
        <dbReference type="ARBA" id="ARBA00007935"/>
    </source>
</evidence>
<feature type="transmembrane region" description="Helical" evidence="8">
    <location>
        <begin position="150"/>
        <end position="170"/>
    </location>
</feature>
<accession>A0A2J0YXY4</accession>
<keyword evidence="6 8" id="KW-1133">Transmembrane helix</keyword>
<reference evidence="9 10" key="1">
    <citation type="submission" date="2017-06" db="EMBL/GenBank/DDBJ databases">
        <title>Ensifer strains isolated from leguminous trees and herbs display diverse denitrification phenotypes with some acting as strong N2O sinks.</title>
        <authorList>
            <person name="Woliy K."/>
            <person name="Mania D."/>
            <person name="Bakken L.R."/>
            <person name="Frostegard A."/>
        </authorList>
    </citation>
    <scope>NUCLEOTIDE SEQUENCE [LARGE SCALE GENOMIC DNA]</scope>
    <source>
        <strain evidence="9 10">AC50a</strain>
    </source>
</reference>
<name>A0A2J0YXY4_RHIML</name>
<dbReference type="CDD" id="cd06550">
    <property type="entry name" value="TM_ABC_iron-siderophores_like"/>
    <property type="match status" value="1"/>
</dbReference>
<dbReference type="GO" id="GO:0033214">
    <property type="term" value="P:siderophore-iron import into cell"/>
    <property type="evidence" value="ECO:0007669"/>
    <property type="project" value="TreeGrafter"/>
</dbReference>
<keyword evidence="7 8" id="KW-0472">Membrane</keyword>
<dbReference type="EMBL" id="NJGD01000011">
    <property type="protein sequence ID" value="PJR13135.1"/>
    <property type="molecule type" value="Genomic_DNA"/>
</dbReference>
<keyword evidence="4" id="KW-1003">Cell membrane</keyword>
<dbReference type="FunFam" id="1.10.3470.10:FF:000001">
    <property type="entry name" value="Vitamin B12 ABC transporter permease BtuC"/>
    <property type="match status" value="1"/>
</dbReference>
<evidence type="ECO:0000313" key="9">
    <source>
        <dbReference type="EMBL" id="PJR13135.1"/>
    </source>
</evidence>
<keyword evidence="3" id="KW-0813">Transport</keyword>
<dbReference type="Pfam" id="PF01032">
    <property type="entry name" value="FecCD"/>
    <property type="match status" value="1"/>
</dbReference>
<evidence type="ECO:0000256" key="6">
    <source>
        <dbReference type="ARBA" id="ARBA00022989"/>
    </source>
</evidence>
<dbReference type="Proteomes" id="UP000231987">
    <property type="component" value="Unassembled WGS sequence"/>
</dbReference>
<protein>
    <submittedName>
        <fullName evidence="9">Iron ABC transporter permease</fullName>
    </submittedName>
</protein>
<dbReference type="InterPro" id="IPR000522">
    <property type="entry name" value="ABC_transptr_permease_BtuC"/>
</dbReference>
<evidence type="ECO:0000256" key="5">
    <source>
        <dbReference type="ARBA" id="ARBA00022692"/>
    </source>
</evidence>
<evidence type="ECO:0000256" key="8">
    <source>
        <dbReference type="SAM" id="Phobius"/>
    </source>
</evidence>
<dbReference type="GO" id="GO:0005886">
    <property type="term" value="C:plasma membrane"/>
    <property type="evidence" value="ECO:0007669"/>
    <property type="project" value="UniProtKB-SubCell"/>
</dbReference>
<sequence>MGPEGLREAAQRGSQEVKMNAGVIKTSDGRWSPVSRSSRMRSLWLAALFALLMVLLVASVTVGTRYVGWDDVAAALGGAQDNIGRASVALRIPRTLLALLAGGALGLAGAVMQGVTRNPLADPGILGVNMGASLAVVTGVAWFGMSSLYAYIWVAILGAGCAAIFVYAIGSLGRGGATPLKLALAGAATSVAFASMVTAVVLPRGDIAGGIHSWQIGGVGGATYERILPLVPFLLVGFVISLLSARKLNSLALGDDLATGLGESVATARAVASFGAILLCGATTAICGPIGFLGLVVPHLCRLLIGVDYRWLLPFSTLAGACLLLAADIVGRIVARPAEIDVGIVTALIGAPFFIWIVRRQRVRDL</sequence>
<gene>
    <name evidence="9" type="ORF">CEJ86_22315</name>
</gene>